<sequence>MHDSAGRFVKGTHWRSPKAHWDRAWLVREYCVLGRSAADIAMAEGCGENNTEQSLLV</sequence>
<gene>
    <name evidence="1" type="ORF">MM415B03509_0010</name>
</gene>
<protein>
    <submittedName>
        <fullName evidence="1">Uncharacterized protein</fullName>
    </submittedName>
</protein>
<evidence type="ECO:0000313" key="1">
    <source>
        <dbReference type="EMBL" id="QJA90957.1"/>
    </source>
</evidence>
<proteinExistence type="predicted"/>
<accession>A0A6M3L7K0</accession>
<reference evidence="1" key="1">
    <citation type="submission" date="2020-03" db="EMBL/GenBank/DDBJ databases">
        <title>The deep terrestrial virosphere.</title>
        <authorList>
            <person name="Holmfeldt K."/>
            <person name="Nilsson E."/>
            <person name="Simone D."/>
            <person name="Lopez-Fernandez M."/>
            <person name="Wu X."/>
            <person name="de Brujin I."/>
            <person name="Lundin D."/>
            <person name="Andersson A."/>
            <person name="Bertilsson S."/>
            <person name="Dopson M."/>
        </authorList>
    </citation>
    <scope>NUCLEOTIDE SEQUENCE</scope>
    <source>
        <strain evidence="1">MM415B03509</strain>
    </source>
</reference>
<organism evidence="1">
    <name type="scientific">viral metagenome</name>
    <dbReference type="NCBI Taxonomy" id="1070528"/>
    <lineage>
        <taxon>unclassified sequences</taxon>
        <taxon>metagenomes</taxon>
        <taxon>organismal metagenomes</taxon>
    </lineage>
</organism>
<dbReference type="AlphaFoldDB" id="A0A6M3L7K0"/>
<dbReference type="EMBL" id="MT142950">
    <property type="protein sequence ID" value="QJA90957.1"/>
    <property type="molecule type" value="Genomic_DNA"/>
</dbReference>
<name>A0A6M3L7K0_9ZZZZ</name>